<dbReference type="Pfam" id="PF02600">
    <property type="entry name" value="DsbB"/>
    <property type="match status" value="1"/>
</dbReference>
<dbReference type="OrthoDB" id="9808637at2"/>
<dbReference type="Proteomes" id="UP000221168">
    <property type="component" value="Unassembled WGS sequence"/>
</dbReference>
<dbReference type="InterPro" id="IPR023380">
    <property type="entry name" value="DsbB-like_sf"/>
</dbReference>
<evidence type="ECO:0000256" key="3">
    <source>
        <dbReference type="ARBA" id="ARBA00022989"/>
    </source>
</evidence>
<gene>
    <name evidence="6" type="ORF">CSC94_18405</name>
</gene>
<dbReference type="GO" id="GO:0016020">
    <property type="term" value="C:membrane"/>
    <property type="evidence" value="ECO:0007669"/>
    <property type="project" value="UniProtKB-SubCell"/>
</dbReference>
<feature type="transmembrane region" description="Helical" evidence="5">
    <location>
        <begin position="70"/>
        <end position="92"/>
    </location>
</feature>
<keyword evidence="7" id="KW-1185">Reference proteome</keyword>
<protein>
    <submittedName>
        <fullName evidence="6">Disulfide bond formation protein B</fullName>
    </submittedName>
</protein>
<organism evidence="6 7">
    <name type="scientific">Zhengella mangrovi</name>
    <dbReference type="NCBI Taxonomy" id="1982044"/>
    <lineage>
        <taxon>Bacteria</taxon>
        <taxon>Pseudomonadati</taxon>
        <taxon>Pseudomonadota</taxon>
        <taxon>Alphaproteobacteria</taxon>
        <taxon>Hyphomicrobiales</taxon>
        <taxon>Notoacmeibacteraceae</taxon>
        <taxon>Zhengella</taxon>
    </lineage>
</organism>
<feature type="transmembrane region" description="Helical" evidence="5">
    <location>
        <begin position="47"/>
        <end position="63"/>
    </location>
</feature>
<reference evidence="6 7" key="1">
    <citation type="submission" date="2017-10" db="EMBL/GenBank/DDBJ databases">
        <title>Sedimentibacterium mangrovi gen. nov., sp. nov., a novel member of family Phyllobacteriacea isolated from mangrove sediment.</title>
        <authorList>
            <person name="Liao H."/>
            <person name="Tian Y."/>
        </authorList>
    </citation>
    <scope>NUCLEOTIDE SEQUENCE [LARGE SCALE GENOMIC DNA]</scope>
    <source>
        <strain evidence="6 7">X9-2-2</strain>
    </source>
</reference>
<dbReference type="GO" id="GO:0006457">
    <property type="term" value="P:protein folding"/>
    <property type="evidence" value="ECO:0007669"/>
    <property type="project" value="InterPro"/>
</dbReference>
<keyword evidence="3 5" id="KW-1133">Transmembrane helix</keyword>
<evidence type="ECO:0000256" key="1">
    <source>
        <dbReference type="ARBA" id="ARBA00004141"/>
    </source>
</evidence>
<evidence type="ECO:0000256" key="2">
    <source>
        <dbReference type="ARBA" id="ARBA00022692"/>
    </source>
</evidence>
<sequence>MIAAASRTATWTALFLAFAMAAVVLSALGFEHIGGYIPCALCLEQRLPYYIGAPLMLATFLLGRFGSPALLVRLLLAAGAGLMLWGLVLAVYHSGVEWHFWAGPTDCTSVAPVTPGSVEELLSGAVNKRPPSCDEAALRVLGLSMAGWNALASAFLAAVAIRGVFAKR</sequence>
<keyword evidence="2 5" id="KW-0812">Transmembrane</keyword>
<dbReference type="EMBL" id="PDVP01000014">
    <property type="protein sequence ID" value="PHP65567.1"/>
    <property type="molecule type" value="Genomic_DNA"/>
</dbReference>
<evidence type="ECO:0000313" key="7">
    <source>
        <dbReference type="Proteomes" id="UP000221168"/>
    </source>
</evidence>
<accession>A0A2G1QJ45</accession>
<dbReference type="InterPro" id="IPR003752">
    <property type="entry name" value="DiS_bond_form_DsbB/BdbC"/>
</dbReference>
<feature type="transmembrane region" description="Helical" evidence="5">
    <location>
        <begin position="146"/>
        <end position="165"/>
    </location>
</feature>
<comment type="subcellular location">
    <subcellularLocation>
        <location evidence="1">Membrane</location>
        <topology evidence="1">Multi-pass membrane protein</topology>
    </subcellularLocation>
</comment>
<evidence type="ECO:0000256" key="5">
    <source>
        <dbReference type="SAM" id="Phobius"/>
    </source>
</evidence>
<dbReference type="PIRSF" id="PIRSF033913">
    <property type="entry name" value="S-S_format_DsbB"/>
    <property type="match status" value="1"/>
</dbReference>
<dbReference type="GO" id="GO:0015035">
    <property type="term" value="F:protein-disulfide reductase activity"/>
    <property type="evidence" value="ECO:0007669"/>
    <property type="project" value="InterPro"/>
</dbReference>
<dbReference type="RefSeq" id="WP_099307839.1">
    <property type="nucleotide sequence ID" value="NZ_PDVP01000014.1"/>
</dbReference>
<evidence type="ECO:0000313" key="6">
    <source>
        <dbReference type="EMBL" id="PHP65567.1"/>
    </source>
</evidence>
<proteinExistence type="predicted"/>
<dbReference type="Gene3D" id="1.20.1550.10">
    <property type="entry name" value="DsbB-like"/>
    <property type="match status" value="1"/>
</dbReference>
<dbReference type="AlphaFoldDB" id="A0A2G1QJ45"/>
<keyword evidence="4 5" id="KW-0472">Membrane</keyword>
<dbReference type="SUPFAM" id="SSF158442">
    <property type="entry name" value="DsbB-like"/>
    <property type="match status" value="1"/>
</dbReference>
<evidence type="ECO:0000256" key="4">
    <source>
        <dbReference type="ARBA" id="ARBA00023136"/>
    </source>
</evidence>
<name>A0A2G1QJ45_9HYPH</name>
<dbReference type="InterPro" id="IPR024199">
    <property type="entry name" value="Uncharacterised_DsbB"/>
</dbReference>
<comment type="caution">
    <text evidence="6">The sequence shown here is derived from an EMBL/GenBank/DDBJ whole genome shotgun (WGS) entry which is preliminary data.</text>
</comment>